<evidence type="ECO:0000259" key="2">
    <source>
        <dbReference type="Pfam" id="PF09949"/>
    </source>
</evidence>
<dbReference type="EMBL" id="ML769401">
    <property type="protein sequence ID" value="KAE9406558.1"/>
    <property type="molecule type" value="Genomic_DNA"/>
</dbReference>
<dbReference type="OrthoDB" id="414243at2759"/>
<dbReference type="Proteomes" id="UP000799118">
    <property type="component" value="Unassembled WGS sequence"/>
</dbReference>
<sequence>MKHSLVTLALAAAVSAVAVPLTRRETTTTLLFNAPAWEEGGNTHASFEAFVHFAPKTGVLEKALNLVLKPLGITTKLDTALDRMKLFGDLGRPEEKVKVSVAGCSDKSVDLSRTSLKDTGVALTTVSLGTCEGTGKLTATTGTLTSCNGISLSSDGLGVISDIDDTIKITDVLNDKEAQITRIHGMYPQKSFLAIGDSTQKDPEVYADMYRRFPGFIRCIWIHEFDGADNSADRFAKAFKDIPEDKYRLYKTAEIESLKGIKVAEGHCK</sequence>
<reference evidence="3" key="1">
    <citation type="journal article" date="2019" name="Environ. Microbiol.">
        <title>Fungal ecological strategies reflected in gene transcription - a case study of two litter decomposers.</title>
        <authorList>
            <person name="Barbi F."/>
            <person name="Kohler A."/>
            <person name="Barry K."/>
            <person name="Baskaran P."/>
            <person name="Daum C."/>
            <person name="Fauchery L."/>
            <person name="Ihrmark K."/>
            <person name="Kuo A."/>
            <person name="LaButti K."/>
            <person name="Lipzen A."/>
            <person name="Morin E."/>
            <person name="Grigoriev I.V."/>
            <person name="Henrissat B."/>
            <person name="Lindahl B."/>
            <person name="Martin F."/>
        </authorList>
    </citation>
    <scope>NUCLEOTIDE SEQUENCE</scope>
    <source>
        <strain evidence="3">JB14</strain>
    </source>
</reference>
<dbReference type="InterPro" id="IPR019236">
    <property type="entry name" value="APP1_cat"/>
</dbReference>
<evidence type="ECO:0000313" key="4">
    <source>
        <dbReference type="Proteomes" id="UP000799118"/>
    </source>
</evidence>
<gene>
    <name evidence="3" type="ORF">BT96DRAFT_987398</name>
</gene>
<protein>
    <recommendedName>
        <fullName evidence="2">Phosphatidate phosphatase APP1 catalytic domain-containing protein</fullName>
    </recommendedName>
</protein>
<keyword evidence="4" id="KW-1185">Reference proteome</keyword>
<feature type="signal peptide" evidence="1">
    <location>
        <begin position="1"/>
        <end position="16"/>
    </location>
</feature>
<name>A0A6A4IB87_9AGAR</name>
<accession>A0A6A4IB87</accession>
<keyword evidence="1" id="KW-0732">Signal</keyword>
<dbReference type="AlphaFoldDB" id="A0A6A4IB87"/>
<dbReference type="PANTHER" id="PTHR28208">
    <property type="entry name" value="PHOSPHATIDATE PHOSPHATASE APP1"/>
    <property type="match status" value="1"/>
</dbReference>
<evidence type="ECO:0000256" key="1">
    <source>
        <dbReference type="SAM" id="SignalP"/>
    </source>
</evidence>
<organism evidence="3 4">
    <name type="scientific">Gymnopus androsaceus JB14</name>
    <dbReference type="NCBI Taxonomy" id="1447944"/>
    <lineage>
        <taxon>Eukaryota</taxon>
        <taxon>Fungi</taxon>
        <taxon>Dikarya</taxon>
        <taxon>Basidiomycota</taxon>
        <taxon>Agaricomycotina</taxon>
        <taxon>Agaricomycetes</taxon>
        <taxon>Agaricomycetidae</taxon>
        <taxon>Agaricales</taxon>
        <taxon>Marasmiineae</taxon>
        <taxon>Omphalotaceae</taxon>
        <taxon>Gymnopus</taxon>
    </lineage>
</organism>
<feature type="domain" description="Phosphatidate phosphatase APP1 catalytic" evidence="2">
    <location>
        <begin position="175"/>
        <end position="223"/>
    </location>
</feature>
<feature type="chain" id="PRO_5025362324" description="Phosphatidate phosphatase APP1 catalytic domain-containing protein" evidence="1">
    <location>
        <begin position="17"/>
        <end position="269"/>
    </location>
</feature>
<evidence type="ECO:0000313" key="3">
    <source>
        <dbReference type="EMBL" id="KAE9406558.1"/>
    </source>
</evidence>
<dbReference type="InterPro" id="IPR052935">
    <property type="entry name" value="Mg2+_PAP"/>
</dbReference>
<dbReference type="Pfam" id="PF09949">
    <property type="entry name" value="APP1_cat"/>
    <property type="match status" value="1"/>
</dbReference>
<dbReference type="PANTHER" id="PTHR28208:SF3">
    <property type="entry name" value="PHOSPHATIDATE PHOSPHATASE APP1"/>
    <property type="match status" value="1"/>
</dbReference>
<proteinExistence type="predicted"/>
<dbReference type="GO" id="GO:0008195">
    <property type="term" value="F:phosphatidate phosphatase activity"/>
    <property type="evidence" value="ECO:0007669"/>
    <property type="project" value="InterPro"/>
</dbReference>